<dbReference type="GO" id="GO:0005524">
    <property type="term" value="F:ATP binding"/>
    <property type="evidence" value="ECO:0007669"/>
    <property type="project" value="InterPro"/>
</dbReference>
<dbReference type="Gene3D" id="3.40.50.150">
    <property type="entry name" value="Vaccinia Virus protein VP39"/>
    <property type="match status" value="1"/>
</dbReference>
<dbReference type="InterPro" id="IPR014001">
    <property type="entry name" value="Helicase_ATP-bd"/>
</dbReference>
<dbReference type="GO" id="GO:0003677">
    <property type="term" value="F:DNA binding"/>
    <property type="evidence" value="ECO:0007669"/>
    <property type="project" value="InterPro"/>
</dbReference>
<feature type="compositionally biased region" description="Basic and acidic residues" evidence="3">
    <location>
        <begin position="55"/>
        <end position="69"/>
    </location>
</feature>
<keyword evidence="2" id="KW-0949">S-adenosyl-L-methionine</keyword>
<sequence>MSRQLRLSFQDDSEASPVSRQYDRPPTAQGGAVRETIAAVRPQVVEQLFPVNGHAKSENESANGHDRVNGEQSSLPLASRGEKAKARDILAAIRILNEIRQKDREVSEEERLRLKRFGGFGPVALRIFPDPTTGQYKDDDWRSMGEELTKLLSPSEYESAKRTTFNAFYTSPVVTKAMFEALERLGVPQNALILEPGCGAGNFMAAASSEMRFVGVEQDSTSGRLARALYPQQDIRIEGFQKTRLPNESFDAVIGNVPFANLKLTHKGQKYSLHDYFIVKSIDALKPGGVMAVVTSRFTLDKRNGATREYVSERADFVGAIRLPAEAFQREGTSVVTDIVMLRKRDADQKPNHVDASWMETTELSVEGTTVCVNRYFAEHPEVVLGDWTLQKQLYGDDGYSIRSNGNLADQLANSIDQLPKADTSRTSVFQQEATAPRFARPPPLNHITEGSFFVGDNGLVCQQVNGESQPVKHGDIPINARRGKTGRRLAALIGLRDAARRVLQSQNENWPESERESVRRELNFKYDYFSSQYGPINKTTFSQTRKGTNIRRMPNLVKFRNDPDAMLVMSLEEYDETTTKAAKAPILLQDVVGRKAPVTTVASAEEGLLVSLDRHGKVDVPYIARLYEKSESEVVSELGDLIYRNPVADTWETADVYLSGNVRVKLAEAEQAGPEFSTNAEALKLVQPPDVLPGDIDANLGSPWIPVDVVQGFSADAFGVEPSSVRIGHVAKDATWSVEADYSTERSVAVTSHYGTKRIQGTTLLEQALNMKTPVIYDTIDDDGRERRVVNQDETLAAKEKQKLLKEAFRSWVFDDSVRAERLVRIYNDTYNNLRLREFDGSHLEFPGMNHVMQLRAHQKNAIWRCMSSGNTLLAHAVGAGKTFVMAATGMKLKEAGIVQKPMYVVPNHMLEQFAREFMQLYPNAHLLMATKEDMARDRRKFLTARIASGSWDGVIVTHSSFERIGMSAAYQQRFLREQIEDYERLLVEVAASDESRPHRNLIKTIEKQKANREARLEELAAETKKDDGLVFDELGVDHIFIDEAHYFKNLETQTKMQRVAGIQTGGSQRAFDLFMKTRFLDEQQANRGVTFSTATPISNTMVEMYTVQRFLDPHGLAARGVEHFDAWAATFGEVVEAMEISPDGASLRQRSRFARFNNLPELQQMFRSFTDVQTAAKLDLPSPRLKGGKPHIVACPMSEVQRELQQKLVERYDRIRSTRIDPREDNALAITTDGRKLALDARLLSPEAADHPESKVNAIVANIFRIWEATIDRSGTQIVFSDMGVRPTKWGYCVYDEVIAKLAAYGVPTDQIAAVGDATSDAKKQSLFERVRNGSIRVLIGSTQKMGVGTNVQKRLVALHHLDAPWKPAEVEQREGRILRQGNDNKEVAIYRYVTEGSFDAFMWQALETKARFITQVMTGNCGVRRAEDIGGQELSFAEVKAIASGNPAVLTLAEADAELQRLGVLKKNHTDEQFLIRRKLRELPETVAQLGKRIRDIQLDETTINAHQSDGISFDGRSSHPDDLVKALDSRIQRTPAHVSSRTQRLIGEFRGLAFGIVLYPYSRPEVYLQGKCSRTRTLSNDNAGPRAVLNALTRLADGYGEQIEKLIRDRSLAEQQLQDYAGSSDKPFEHGNYMQQLRETRDKLKQALAGYLPEDATESLATEELANRIQQLLSQASVEPKHAETERRPNAQFSPSSEEPITARIRRRLGNALAESDDSPAKKKSEPLVVDITPDATAPTVRQHNASVVVSAETQLELF</sequence>
<dbReference type="InterPro" id="IPR052933">
    <property type="entry name" value="DNA_Protect_Modify"/>
</dbReference>
<evidence type="ECO:0000313" key="5">
    <source>
        <dbReference type="EMBL" id="TWT51733.1"/>
    </source>
</evidence>
<dbReference type="SUPFAM" id="SSF52540">
    <property type="entry name" value="P-loop containing nucleoside triphosphate hydrolases"/>
    <property type="match status" value="2"/>
</dbReference>
<keyword evidence="1" id="KW-0808">Transferase</keyword>
<dbReference type="Pfam" id="PF05175">
    <property type="entry name" value="MTS"/>
    <property type="match status" value="1"/>
</dbReference>
<dbReference type="Gene3D" id="3.40.50.300">
    <property type="entry name" value="P-loop containing nucleotide triphosphate hydrolases"/>
    <property type="match status" value="2"/>
</dbReference>
<dbReference type="InterPro" id="IPR006935">
    <property type="entry name" value="Helicase/UvrB_N"/>
</dbReference>
<feature type="region of interest" description="Disordered" evidence="3">
    <location>
        <begin position="55"/>
        <end position="80"/>
    </location>
</feature>
<dbReference type="SMART" id="SM00487">
    <property type="entry name" value="DEXDc"/>
    <property type="match status" value="1"/>
</dbReference>
<evidence type="ECO:0000259" key="4">
    <source>
        <dbReference type="SMART" id="SM00487"/>
    </source>
</evidence>
<dbReference type="InterPro" id="IPR007848">
    <property type="entry name" value="Small_mtfrase_dom"/>
</dbReference>
<comment type="caution">
    <text evidence="5">The sequence shown here is derived from an EMBL/GenBank/DDBJ whole genome shotgun (WGS) entry which is preliminary data.</text>
</comment>
<dbReference type="Pfam" id="PF00271">
    <property type="entry name" value="Helicase_C"/>
    <property type="match status" value="1"/>
</dbReference>
<evidence type="ECO:0000256" key="3">
    <source>
        <dbReference type="SAM" id="MobiDB-lite"/>
    </source>
</evidence>
<dbReference type="CDD" id="cd02440">
    <property type="entry name" value="AdoMet_MTases"/>
    <property type="match status" value="1"/>
</dbReference>
<feature type="domain" description="Helicase ATP-binding" evidence="4">
    <location>
        <begin position="852"/>
        <end position="1126"/>
    </location>
</feature>
<name>A0A5C5WNY4_9PLAN</name>
<evidence type="ECO:0000256" key="1">
    <source>
        <dbReference type="ARBA" id="ARBA00022603"/>
    </source>
</evidence>
<dbReference type="InterPro" id="IPR001650">
    <property type="entry name" value="Helicase_C-like"/>
</dbReference>
<dbReference type="RefSeq" id="WP_146510875.1">
    <property type="nucleotide sequence ID" value="NZ_SIHI01000011.1"/>
</dbReference>
<dbReference type="SUPFAM" id="SSF53335">
    <property type="entry name" value="S-adenosyl-L-methionine-dependent methyltransferases"/>
    <property type="match status" value="1"/>
</dbReference>
<dbReference type="PANTHER" id="PTHR41313">
    <property type="entry name" value="ADENINE-SPECIFIC METHYLTRANSFERASE"/>
    <property type="match status" value="1"/>
</dbReference>
<dbReference type="GO" id="GO:0016787">
    <property type="term" value="F:hydrolase activity"/>
    <property type="evidence" value="ECO:0007669"/>
    <property type="project" value="InterPro"/>
</dbReference>
<dbReference type="PANTHER" id="PTHR41313:SF1">
    <property type="entry name" value="DNA METHYLASE ADENINE-SPECIFIC DOMAIN-CONTAINING PROTEIN"/>
    <property type="match status" value="1"/>
</dbReference>
<feature type="compositionally biased region" description="Basic and acidic residues" evidence="3">
    <location>
        <begin position="1683"/>
        <end position="1693"/>
    </location>
</feature>
<gene>
    <name evidence="5" type="ORF">KOR42_34200</name>
</gene>
<dbReference type="Proteomes" id="UP000317243">
    <property type="component" value="Unassembled WGS sequence"/>
</dbReference>
<dbReference type="InterPro" id="IPR029063">
    <property type="entry name" value="SAM-dependent_MTases_sf"/>
</dbReference>
<keyword evidence="6" id="KW-1185">Reference proteome</keyword>
<reference evidence="5 6" key="1">
    <citation type="submission" date="2019-02" db="EMBL/GenBank/DDBJ databases">
        <title>Deep-cultivation of Planctomycetes and their phenomic and genomic characterization uncovers novel biology.</title>
        <authorList>
            <person name="Wiegand S."/>
            <person name="Jogler M."/>
            <person name="Boedeker C."/>
            <person name="Pinto D."/>
            <person name="Vollmers J."/>
            <person name="Rivas-Marin E."/>
            <person name="Kohn T."/>
            <person name="Peeters S.H."/>
            <person name="Heuer A."/>
            <person name="Rast P."/>
            <person name="Oberbeckmann S."/>
            <person name="Bunk B."/>
            <person name="Jeske O."/>
            <person name="Meyerdierks A."/>
            <person name="Storesund J.E."/>
            <person name="Kallscheuer N."/>
            <person name="Luecker S."/>
            <person name="Lage O.M."/>
            <person name="Pohl T."/>
            <person name="Merkel B.J."/>
            <person name="Hornburger P."/>
            <person name="Mueller R.-W."/>
            <person name="Bruemmer F."/>
            <person name="Labrenz M."/>
            <person name="Spormann A.M."/>
            <person name="Op Den Camp H."/>
            <person name="Overmann J."/>
            <person name="Amann R."/>
            <person name="Jetten M.S.M."/>
            <person name="Mascher T."/>
            <person name="Medema M.H."/>
            <person name="Devos D.P."/>
            <person name="Kaster A.-K."/>
            <person name="Ovreas L."/>
            <person name="Rohde M."/>
            <person name="Galperin M.Y."/>
            <person name="Jogler C."/>
        </authorList>
    </citation>
    <scope>NUCLEOTIDE SEQUENCE [LARGE SCALE GENOMIC DNA]</scope>
    <source>
        <strain evidence="5 6">KOR42</strain>
    </source>
</reference>
<dbReference type="OrthoDB" id="9815272at2"/>
<evidence type="ECO:0000256" key="2">
    <source>
        <dbReference type="ARBA" id="ARBA00022691"/>
    </source>
</evidence>
<keyword evidence="1" id="KW-0489">Methyltransferase</keyword>
<organism evidence="5 6">
    <name type="scientific">Thalassoglobus neptunius</name>
    <dbReference type="NCBI Taxonomy" id="1938619"/>
    <lineage>
        <taxon>Bacteria</taxon>
        <taxon>Pseudomonadati</taxon>
        <taxon>Planctomycetota</taxon>
        <taxon>Planctomycetia</taxon>
        <taxon>Planctomycetales</taxon>
        <taxon>Planctomycetaceae</taxon>
        <taxon>Thalassoglobus</taxon>
    </lineage>
</organism>
<proteinExistence type="predicted"/>
<accession>A0A5C5WNY4</accession>
<dbReference type="PRINTS" id="PR00507">
    <property type="entry name" value="N12N6MTFRASE"/>
</dbReference>
<feature type="region of interest" description="Disordered" evidence="3">
    <location>
        <begin position="1"/>
        <end position="31"/>
    </location>
</feature>
<evidence type="ECO:0000313" key="6">
    <source>
        <dbReference type="Proteomes" id="UP000317243"/>
    </source>
</evidence>
<dbReference type="Pfam" id="PF04851">
    <property type="entry name" value="ResIII"/>
    <property type="match status" value="1"/>
</dbReference>
<dbReference type="EMBL" id="SIHI01000011">
    <property type="protein sequence ID" value="TWT51733.1"/>
    <property type="molecule type" value="Genomic_DNA"/>
</dbReference>
<dbReference type="InterPro" id="IPR027417">
    <property type="entry name" value="P-loop_NTPase"/>
</dbReference>
<protein>
    <recommendedName>
        <fullName evidence="4">Helicase ATP-binding domain-containing protein</fullName>
    </recommendedName>
</protein>
<feature type="region of interest" description="Disordered" evidence="3">
    <location>
        <begin position="1680"/>
        <end position="1705"/>
    </location>
</feature>